<dbReference type="RefSeq" id="WP_054754526.1">
    <property type="nucleotide sequence ID" value="NZ_JBHUMZ010000021.1"/>
</dbReference>
<protein>
    <submittedName>
        <fullName evidence="1">Sulfotransferase family 2 domain-containing protein</fullName>
    </submittedName>
</protein>
<gene>
    <name evidence="1" type="ORF">ACFSW4_09840</name>
</gene>
<dbReference type="Gene3D" id="3.40.50.300">
    <property type="entry name" value="P-loop containing nucleotide triphosphate hydrolases"/>
    <property type="match status" value="1"/>
</dbReference>
<evidence type="ECO:0000313" key="1">
    <source>
        <dbReference type="EMBL" id="MFD2639165.1"/>
    </source>
</evidence>
<dbReference type="SUPFAM" id="SSF52540">
    <property type="entry name" value="P-loop containing nucleoside triphosphate hydrolases"/>
    <property type="match status" value="1"/>
</dbReference>
<evidence type="ECO:0000313" key="2">
    <source>
        <dbReference type="Proteomes" id="UP001597452"/>
    </source>
</evidence>
<name>A0ABW5QCF0_9BACI</name>
<dbReference type="Proteomes" id="UP001597452">
    <property type="component" value="Unassembled WGS sequence"/>
</dbReference>
<accession>A0ABW5QCF0</accession>
<organism evidence="1 2">
    <name type="scientific">Piscibacillus salipiscarius</name>
    <dbReference type="NCBI Taxonomy" id="299480"/>
    <lineage>
        <taxon>Bacteria</taxon>
        <taxon>Bacillati</taxon>
        <taxon>Bacillota</taxon>
        <taxon>Bacilli</taxon>
        <taxon>Bacillales</taxon>
        <taxon>Bacillaceae</taxon>
        <taxon>Piscibacillus</taxon>
    </lineage>
</organism>
<dbReference type="Pfam" id="PF03567">
    <property type="entry name" value="Sulfotransfer_2"/>
    <property type="match status" value="1"/>
</dbReference>
<proteinExistence type="predicted"/>
<comment type="caution">
    <text evidence="1">The sequence shown here is derived from an EMBL/GenBank/DDBJ whole genome shotgun (WGS) entry which is preliminary data.</text>
</comment>
<dbReference type="EMBL" id="JBHUMZ010000021">
    <property type="protein sequence ID" value="MFD2639165.1"/>
    <property type="molecule type" value="Genomic_DNA"/>
</dbReference>
<dbReference type="InterPro" id="IPR027417">
    <property type="entry name" value="P-loop_NTPase"/>
</dbReference>
<sequence>MIVSHKHKFIFIKTRKTAGTSLEIALSRYCGSNDIITPISSIDEELRKDEGLYPINFLKSYNELNLKEKFNYHVRKKTPFKYYNHMPAEEVKNFIGNDKWHDYFKFSIDRNPWDKVVSLYHYEVGKSKQELTFAEWFKKGNYAKAYNYPLYSSSNGEILLDYICNYENLNEELQFIQNKLDFDIVSFMPRAKSEFRTNKKDLSSYYNSEMSYIVTNYFKNEIDLHGYEKPFK</sequence>
<dbReference type="InterPro" id="IPR005331">
    <property type="entry name" value="Sulfotransferase"/>
</dbReference>
<reference evidence="2" key="1">
    <citation type="journal article" date="2019" name="Int. J. Syst. Evol. Microbiol.">
        <title>The Global Catalogue of Microorganisms (GCM) 10K type strain sequencing project: providing services to taxonomists for standard genome sequencing and annotation.</title>
        <authorList>
            <consortium name="The Broad Institute Genomics Platform"/>
            <consortium name="The Broad Institute Genome Sequencing Center for Infectious Disease"/>
            <person name="Wu L."/>
            <person name="Ma J."/>
        </authorList>
    </citation>
    <scope>NUCLEOTIDE SEQUENCE [LARGE SCALE GENOMIC DNA]</scope>
    <source>
        <strain evidence="2">TISTR 1571</strain>
    </source>
</reference>
<keyword evidence="2" id="KW-1185">Reference proteome</keyword>